<feature type="region of interest" description="Disordered" evidence="5">
    <location>
        <begin position="276"/>
        <end position="315"/>
    </location>
</feature>
<dbReference type="AlphaFoldDB" id="A0AAJ8JRL4"/>
<comment type="subcellular location">
    <subcellularLocation>
        <location evidence="1">Membrane</location>
        <topology evidence="1">Multi-pass membrane protein</topology>
    </subcellularLocation>
</comment>
<reference evidence="7" key="2">
    <citation type="journal article" date="2022" name="Elife">
        <title>Obligate sexual reproduction of a homothallic fungus closely related to the Cryptococcus pathogenic species complex.</title>
        <authorList>
            <person name="Passer A.R."/>
            <person name="Clancey S.A."/>
            <person name="Shea T."/>
            <person name="David-Palma M."/>
            <person name="Averette A.F."/>
            <person name="Boekhout T."/>
            <person name="Porcel B.M."/>
            <person name="Nowrousian M."/>
            <person name="Cuomo C.A."/>
            <person name="Sun S."/>
            <person name="Heitman J."/>
            <person name="Coelho M.A."/>
        </authorList>
    </citation>
    <scope>NUCLEOTIDE SEQUENCE</scope>
    <source>
        <strain evidence="7">CBS 7841</strain>
    </source>
</reference>
<dbReference type="Pfam" id="PF07264">
    <property type="entry name" value="EI24"/>
    <property type="match status" value="1"/>
</dbReference>
<evidence type="ECO:0000256" key="1">
    <source>
        <dbReference type="ARBA" id="ARBA00004141"/>
    </source>
</evidence>
<proteinExistence type="predicted"/>
<gene>
    <name evidence="7" type="ORF">L203_102407</name>
</gene>
<keyword evidence="3 6" id="KW-1133">Transmembrane helix</keyword>
<evidence type="ECO:0008006" key="9">
    <source>
        <dbReference type="Google" id="ProtNLM"/>
    </source>
</evidence>
<evidence type="ECO:0000313" key="8">
    <source>
        <dbReference type="Proteomes" id="UP000094043"/>
    </source>
</evidence>
<accession>A0AAJ8JRL4</accession>
<dbReference type="KEGG" id="cdep:91086619"/>
<dbReference type="PANTHER" id="PTHR34292">
    <property type="entry name" value="OUTER SPORE WALL PROTEIN LDS1"/>
    <property type="match status" value="1"/>
</dbReference>
<evidence type="ECO:0000313" key="7">
    <source>
        <dbReference type="EMBL" id="WVN87230.1"/>
    </source>
</evidence>
<dbReference type="GeneID" id="91086619"/>
<feature type="transmembrane region" description="Helical" evidence="6">
    <location>
        <begin position="100"/>
        <end position="121"/>
    </location>
</feature>
<dbReference type="RefSeq" id="XP_066067930.1">
    <property type="nucleotide sequence ID" value="XM_066211833.1"/>
</dbReference>
<evidence type="ECO:0000256" key="6">
    <source>
        <dbReference type="SAM" id="Phobius"/>
    </source>
</evidence>
<evidence type="ECO:0000256" key="3">
    <source>
        <dbReference type="ARBA" id="ARBA00022989"/>
    </source>
</evidence>
<reference evidence="7" key="1">
    <citation type="submission" date="2016-06" db="EMBL/GenBank/DDBJ databases">
        <authorList>
            <person name="Cuomo C."/>
            <person name="Litvintseva A."/>
            <person name="Heitman J."/>
            <person name="Chen Y."/>
            <person name="Sun S."/>
            <person name="Springer D."/>
            <person name="Dromer F."/>
            <person name="Young S."/>
            <person name="Zeng Q."/>
            <person name="Chapman S."/>
            <person name="Gujja S."/>
            <person name="Saif S."/>
            <person name="Birren B."/>
        </authorList>
    </citation>
    <scope>NUCLEOTIDE SEQUENCE</scope>
    <source>
        <strain evidence="7">CBS 7841</strain>
    </source>
</reference>
<reference evidence="7" key="3">
    <citation type="submission" date="2024-01" db="EMBL/GenBank/DDBJ databases">
        <authorList>
            <person name="Coelho M.A."/>
            <person name="David-Palma M."/>
            <person name="Shea T."/>
            <person name="Sun S."/>
            <person name="Cuomo C.A."/>
            <person name="Heitman J."/>
        </authorList>
    </citation>
    <scope>NUCLEOTIDE SEQUENCE</scope>
    <source>
        <strain evidence="7">CBS 7841</strain>
    </source>
</reference>
<evidence type="ECO:0000256" key="2">
    <source>
        <dbReference type="ARBA" id="ARBA00022692"/>
    </source>
</evidence>
<protein>
    <recommendedName>
        <fullName evidence="9">Outer spore wall protein RRT8</fullName>
    </recommendedName>
</protein>
<dbReference type="InterPro" id="IPR052786">
    <property type="entry name" value="Spore_wall_assembly"/>
</dbReference>
<keyword evidence="2 6" id="KW-0812">Transmembrane</keyword>
<sequence length="315" mass="34368">MSSPQTRKRTQKLDASKEKVTEIAKHQVQEVGCTIQEGIGSGAWFYPLLGASYLTSHPSLIKPLVPALGKGILLSVATVAALFMFTYLPQVAVLSIVSGPLAFILAIPLVLSEAFVILLFLTRGFLMGQLSIDLFDAVMVQKGHQVLVEHGRQISSTGGKARQLGSLVAKPLSGFSVDNLVRYVLTLPLNFVPVVGTAFFLGYNGLKAGPSFHNRYFQLKGFDMDQRQDFIRKRRGSYLAFGTMATALNLIPVVSIMMTFTTVTGAALWAADLESKSKADPWKQLKNGSGERQQDEIETELPTAVPSDHEPKKEL</sequence>
<evidence type="ECO:0000256" key="4">
    <source>
        <dbReference type="ARBA" id="ARBA00023136"/>
    </source>
</evidence>
<feature type="transmembrane region" description="Helical" evidence="6">
    <location>
        <begin position="238"/>
        <end position="271"/>
    </location>
</feature>
<keyword evidence="8" id="KW-1185">Reference proteome</keyword>
<dbReference type="Proteomes" id="UP000094043">
    <property type="component" value="Chromosome 3"/>
</dbReference>
<feature type="transmembrane region" description="Helical" evidence="6">
    <location>
        <begin position="67"/>
        <end position="88"/>
    </location>
</feature>
<keyword evidence="4 6" id="KW-0472">Membrane</keyword>
<evidence type="ECO:0000256" key="5">
    <source>
        <dbReference type="SAM" id="MobiDB-lite"/>
    </source>
</evidence>
<dbReference type="PANTHER" id="PTHR34292:SF2">
    <property type="entry name" value="OUTER SPORE WALL PROTEIN LDS1"/>
    <property type="match status" value="1"/>
</dbReference>
<dbReference type="InterPro" id="IPR059112">
    <property type="entry name" value="CysZ/EI24"/>
</dbReference>
<dbReference type="EMBL" id="CP143786">
    <property type="protein sequence ID" value="WVN87230.1"/>
    <property type="molecule type" value="Genomic_DNA"/>
</dbReference>
<name>A0AAJ8JRL4_9TREE</name>
<organism evidence="7 8">
    <name type="scientific">Cryptococcus depauperatus CBS 7841</name>
    <dbReference type="NCBI Taxonomy" id="1295531"/>
    <lineage>
        <taxon>Eukaryota</taxon>
        <taxon>Fungi</taxon>
        <taxon>Dikarya</taxon>
        <taxon>Basidiomycota</taxon>
        <taxon>Agaricomycotina</taxon>
        <taxon>Tremellomycetes</taxon>
        <taxon>Tremellales</taxon>
        <taxon>Cryptococcaceae</taxon>
        <taxon>Cryptococcus</taxon>
    </lineage>
</organism>